<organism evidence="3 4">
    <name type="scientific">Otus sunia</name>
    <name type="common">Oriental scops-owl</name>
    <dbReference type="NCBI Taxonomy" id="257818"/>
    <lineage>
        <taxon>Eukaryota</taxon>
        <taxon>Metazoa</taxon>
        <taxon>Chordata</taxon>
        <taxon>Craniata</taxon>
        <taxon>Vertebrata</taxon>
        <taxon>Euteleostomi</taxon>
        <taxon>Archelosauria</taxon>
        <taxon>Archosauria</taxon>
        <taxon>Dinosauria</taxon>
        <taxon>Saurischia</taxon>
        <taxon>Theropoda</taxon>
        <taxon>Coelurosauria</taxon>
        <taxon>Aves</taxon>
        <taxon>Neognathae</taxon>
        <taxon>Neoaves</taxon>
        <taxon>Telluraves</taxon>
        <taxon>Strigiformes</taxon>
        <taxon>Strigidae</taxon>
        <taxon>Otus</taxon>
    </lineage>
</organism>
<evidence type="ECO:0000259" key="2">
    <source>
        <dbReference type="Pfam" id="PF12480"/>
    </source>
</evidence>
<dbReference type="Pfam" id="PF12480">
    <property type="entry name" value="GARIL_Rab2_bd"/>
    <property type="match status" value="1"/>
</dbReference>
<name>A0A8C8E8M3_9STRI</name>
<reference evidence="3" key="1">
    <citation type="submission" date="2025-08" db="UniProtKB">
        <authorList>
            <consortium name="Ensembl"/>
        </authorList>
    </citation>
    <scope>IDENTIFICATION</scope>
</reference>
<accession>A0A8C8E8M3</accession>
<reference evidence="3" key="2">
    <citation type="submission" date="2025-09" db="UniProtKB">
        <authorList>
            <consortium name="Ensembl"/>
        </authorList>
    </citation>
    <scope>IDENTIFICATION</scope>
</reference>
<evidence type="ECO:0000313" key="4">
    <source>
        <dbReference type="Proteomes" id="UP000694552"/>
    </source>
</evidence>
<protein>
    <recommendedName>
        <fullName evidence="2">Golgi associated RAB2 interactor protein-like Rab2B-binding domain-containing protein</fullName>
    </recommendedName>
</protein>
<sequence>MANVRVDEAGFFFQVNRRGEPISVHNRPSCVIIGITAVNPSSPIPDAMLVLKAGRKTGGTGLSGNKTRNLHLCLTMILPFFYRFFPLKFVELSVHSTEKHHLMLKLVNGRSYYLELCASPNQQQHLFHLWLQLISLLKPPEKNSNTEVNVKCKDFGTCCKKSLSQDNPSKNVSL</sequence>
<dbReference type="GO" id="GO:0005634">
    <property type="term" value="C:nucleus"/>
    <property type="evidence" value="ECO:0007669"/>
    <property type="project" value="TreeGrafter"/>
</dbReference>
<keyword evidence="4" id="KW-1185">Reference proteome</keyword>
<dbReference type="PANTHER" id="PTHR22574">
    <property type="match status" value="1"/>
</dbReference>
<dbReference type="PANTHER" id="PTHR22574:SF6">
    <property type="entry name" value="GOLGI-ASSOCIATED RAB2 INTERACTOR PROTEIN 2"/>
    <property type="match status" value="1"/>
</dbReference>
<dbReference type="Proteomes" id="UP000694552">
    <property type="component" value="Unplaced"/>
</dbReference>
<evidence type="ECO:0000256" key="1">
    <source>
        <dbReference type="ARBA" id="ARBA00038379"/>
    </source>
</evidence>
<comment type="similarity">
    <text evidence="1">Belongs to the GARIN family.</text>
</comment>
<proteinExistence type="inferred from homology"/>
<evidence type="ECO:0000313" key="3">
    <source>
        <dbReference type="Ensembl" id="ENSOSUP00000008050.1"/>
    </source>
</evidence>
<dbReference type="AlphaFoldDB" id="A0A8C8E8M3"/>
<feature type="domain" description="Golgi associated RAB2 interactor protein-like Rab2B-binding" evidence="2">
    <location>
        <begin position="83"/>
        <end position="141"/>
    </location>
</feature>
<dbReference type="InterPro" id="IPR022168">
    <property type="entry name" value="GARIL-like_Rab2B-bd"/>
</dbReference>
<dbReference type="Ensembl" id="ENSOSUT00000008352.1">
    <property type="protein sequence ID" value="ENSOSUP00000008050.1"/>
    <property type="gene ID" value="ENSOSUG00000005955.1"/>
</dbReference>